<reference evidence="1 2" key="1">
    <citation type="submission" date="2019-12" db="EMBL/GenBank/DDBJ databases">
        <title>Neisseriaceae gen. nov. sp. Genome sequencing and assembly.</title>
        <authorList>
            <person name="Liu Z."/>
            <person name="Li A."/>
        </authorList>
    </citation>
    <scope>NUCLEOTIDE SEQUENCE [LARGE SCALE GENOMIC DNA]</scope>
    <source>
        <strain evidence="1 2">B2N2-7</strain>
    </source>
</reference>
<organism evidence="1 2">
    <name type="scientific">Craterilacuibacter sinensis</name>
    <dbReference type="NCBI Taxonomy" id="2686017"/>
    <lineage>
        <taxon>Bacteria</taxon>
        <taxon>Pseudomonadati</taxon>
        <taxon>Pseudomonadota</taxon>
        <taxon>Betaproteobacteria</taxon>
        <taxon>Neisseriales</taxon>
        <taxon>Neisseriaceae</taxon>
        <taxon>Craterilacuibacter</taxon>
    </lineage>
</organism>
<proteinExistence type="predicted"/>
<sequence length="61" mass="6816">MKVSQLQPGFQIHEQKDNGEVDRYEVVEVAPVGRKFQVTFRSLLGVESAVYPADAYLNASC</sequence>
<dbReference type="AlphaFoldDB" id="A0A845BHQ5"/>
<dbReference type="Proteomes" id="UP000467214">
    <property type="component" value="Unassembled WGS sequence"/>
</dbReference>
<name>A0A845BHQ5_9NEIS</name>
<protein>
    <submittedName>
        <fullName evidence="1">Uncharacterized protein</fullName>
    </submittedName>
</protein>
<evidence type="ECO:0000313" key="1">
    <source>
        <dbReference type="EMBL" id="MXR35729.1"/>
    </source>
</evidence>
<keyword evidence="2" id="KW-1185">Reference proteome</keyword>
<evidence type="ECO:0000313" key="2">
    <source>
        <dbReference type="Proteomes" id="UP000467214"/>
    </source>
</evidence>
<comment type="caution">
    <text evidence="1">The sequence shown here is derived from an EMBL/GenBank/DDBJ whole genome shotgun (WGS) entry which is preliminary data.</text>
</comment>
<gene>
    <name evidence="1" type="ORF">GQF02_01810</name>
</gene>
<dbReference type="EMBL" id="WSSB01000001">
    <property type="protein sequence ID" value="MXR35729.1"/>
    <property type="molecule type" value="Genomic_DNA"/>
</dbReference>
<accession>A0A845BHQ5</accession>